<evidence type="ECO:0000313" key="1">
    <source>
        <dbReference type="EMBL" id="STI85396.1"/>
    </source>
</evidence>
<evidence type="ECO:0000313" key="2">
    <source>
        <dbReference type="Proteomes" id="UP000254079"/>
    </source>
</evidence>
<dbReference type="AlphaFoldDB" id="A0A376U7C9"/>
<name>A0A376U7C9_ECOLX</name>
<sequence>MYTLDGIELELSTNKVRPVVAAKIDIPKFEKHHRDIGVLEPLNILENNSLFFFKDNVSEFDLVIIELFLPKTCLYTK</sequence>
<accession>A0A376U7C9</accession>
<gene>
    <name evidence="1" type="ORF">NCTC8622_04489</name>
</gene>
<protein>
    <submittedName>
        <fullName evidence="1">Uncharacterized protein</fullName>
    </submittedName>
</protein>
<dbReference type="EMBL" id="UGCP01000002">
    <property type="protein sequence ID" value="STI85396.1"/>
    <property type="molecule type" value="Genomic_DNA"/>
</dbReference>
<reference evidence="1 2" key="1">
    <citation type="submission" date="2018-06" db="EMBL/GenBank/DDBJ databases">
        <authorList>
            <consortium name="Pathogen Informatics"/>
            <person name="Doyle S."/>
        </authorList>
    </citation>
    <scope>NUCLEOTIDE SEQUENCE [LARGE SCALE GENOMIC DNA]</scope>
    <source>
        <strain evidence="1 2">NCTC8622</strain>
    </source>
</reference>
<organism evidence="1 2">
    <name type="scientific">Escherichia coli</name>
    <dbReference type="NCBI Taxonomy" id="562"/>
    <lineage>
        <taxon>Bacteria</taxon>
        <taxon>Pseudomonadati</taxon>
        <taxon>Pseudomonadota</taxon>
        <taxon>Gammaproteobacteria</taxon>
        <taxon>Enterobacterales</taxon>
        <taxon>Enterobacteriaceae</taxon>
        <taxon>Escherichia</taxon>
    </lineage>
</organism>
<proteinExistence type="predicted"/>
<dbReference type="Proteomes" id="UP000254079">
    <property type="component" value="Unassembled WGS sequence"/>
</dbReference>